<evidence type="ECO:0000313" key="3">
    <source>
        <dbReference type="Proteomes" id="UP000830671"/>
    </source>
</evidence>
<gene>
    <name evidence="2" type="ORF">CLUP02_03314</name>
</gene>
<feature type="compositionally biased region" description="Polar residues" evidence="1">
    <location>
        <begin position="191"/>
        <end position="205"/>
    </location>
</feature>
<keyword evidence="3" id="KW-1185">Reference proteome</keyword>
<evidence type="ECO:0000313" key="2">
    <source>
        <dbReference type="EMBL" id="UQC77842.1"/>
    </source>
</evidence>
<dbReference type="EMBL" id="CP019474">
    <property type="protein sequence ID" value="UQC77842.1"/>
    <property type="molecule type" value="Genomic_DNA"/>
</dbReference>
<dbReference type="GeneID" id="73337347"/>
<feature type="region of interest" description="Disordered" evidence="1">
    <location>
        <begin position="189"/>
        <end position="231"/>
    </location>
</feature>
<evidence type="ECO:0000256" key="1">
    <source>
        <dbReference type="SAM" id="MobiDB-lite"/>
    </source>
</evidence>
<feature type="region of interest" description="Disordered" evidence="1">
    <location>
        <begin position="1"/>
        <end position="35"/>
    </location>
</feature>
<dbReference type="Proteomes" id="UP000830671">
    <property type="component" value="Chromosome 2"/>
</dbReference>
<dbReference type="RefSeq" id="XP_049139480.1">
    <property type="nucleotide sequence ID" value="XM_049282337.1"/>
</dbReference>
<organism evidence="2 3">
    <name type="scientific">Colletotrichum lupini</name>
    <dbReference type="NCBI Taxonomy" id="145971"/>
    <lineage>
        <taxon>Eukaryota</taxon>
        <taxon>Fungi</taxon>
        <taxon>Dikarya</taxon>
        <taxon>Ascomycota</taxon>
        <taxon>Pezizomycotina</taxon>
        <taxon>Sordariomycetes</taxon>
        <taxon>Hypocreomycetidae</taxon>
        <taxon>Glomerellales</taxon>
        <taxon>Glomerellaceae</taxon>
        <taxon>Colletotrichum</taxon>
        <taxon>Colletotrichum acutatum species complex</taxon>
    </lineage>
</organism>
<proteinExistence type="predicted"/>
<name>A0A9Q8WCL8_9PEZI</name>
<sequence length="314" mass="35762">MSAAPQVPSGDLLPSETLPSPSVFGHTGAVRPADRHRLRTRRTPAVTSTCPRSARFKLRWSGTLQSALRSMPLNKVCPIPCISRQRYAYSSPQTKEIYRQTRPMNPSYGRKLRSSWKVKQAVNIQTSCIFSPTLRRTARYASQPSHWTLRRMLPPKSRYMIPLPAFFSRRRQECSQNILRYDARSRMSPLNRFQKNNSARTSHCVDSQPKDDDDDDLTPKRSSQLAGNANAKCKPFPLPPIPFEDYLVPQTEVIPPPVWPHPRIPSPGHPNTLSTAVAQHSQKVRREPCLSAVCRKGYPEFTSRCQRTHTQTHE</sequence>
<accession>A0A9Q8WCL8</accession>
<dbReference type="AlphaFoldDB" id="A0A9Q8WCL8"/>
<protein>
    <submittedName>
        <fullName evidence="2">Uncharacterized protein</fullName>
    </submittedName>
</protein>
<reference evidence="2" key="1">
    <citation type="journal article" date="2021" name="Mol. Plant Microbe Interact.">
        <title>Complete Genome Sequence of the Plant-Pathogenic Fungus Colletotrichum lupini.</title>
        <authorList>
            <person name="Baroncelli R."/>
            <person name="Pensec F."/>
            <person name="Da Lio D."/>
            <person name="Boufleur T."/>
            <person name="Vicente I."/>
            <person name="Sarrocco S."/>
            <person name="Picot A."/>
            <person name="Baraldi E."/>
            <person name="Sukno S."/>
            <person name="Thon M."/>
            <person name="Le Floch G."/>
        </authorList>
    </citation>
    <scope>NUCLEOTIDE SEQUENCE</scope>
    <source>
        <strain evidence="2">IMI 504893</strain>
    </source>
</reference>
<dbReference type="KEGG" id="clup:CLUP02_03314"/>